<sequence>MNGKHSFRQLDIKDLEDLYGEQLDIKSMANMRGSPRARDIAKRFKLDENDGRNIDDHDQFYRDHKLLLILFKWMGVMPVERGEIGKITFSWTSKPMLYAYGFYVITTIVVLLVGYERVDILLNKSRKFDEYIYAIIFIVFLVPHFVVPFVGWSVAHQVCDYKNSWGRFQLNYYKITGRDLEFPYLSTLIGTISLGCLFLAVSFLLSLSTLLDGFALYHTIGYLHIITMINMNCALWYINCRAIGNASTGVAESFKKDIHSYCVAYIIKHYRVLWLELSEILQKLGNAYTRTYSSYCLLMMTNIIISVYGFTSEVVDHGVKFTFKEMGLLVDAIYCFTLLYIFCDCSHQASANIAERVQWALMEINLNQVDHATIKEIQMFLKAIHLNPPKVSLRGYTVVSRELVTAMISTIAIYLIVLLQFKISLVNMRG</sequence>
<dbReference type="GO" id="GO:0030424">
    <property type="term" value="C:axon"/>
    <property type="evidence" value="ECO:0007669"/>
    <property type="project" value="TreeGrafter"/>
</dbReference>
<dbReference type="GO" id="GO:0005886">
    <property type="term" value="C:plasma membrane"/>
    <property type="evidence" value="ECO:0007669"/>
    <property type="project" value="UniProtKB-SubCell"/>
</dbReference>
<dbReference type="InterPro" id="IPR013604">
    <property type="entry name" value="7TM_chemorcpt"/>
</dbReference>
<dbReference type="GeneID" id="109538187"/>
<evidence type="ECO:0000256" key="6">
    <source>
        <dbReference type="ARBA" id="ARBA00023170"/>
    </source>
</evidence>
<evidence type="ECO:0000256" key="8">
    <source>
        <dbReference type="RuleBase" id="RU363108"/>
    </source>
</evidence>
<reference evidence="10" key="1">
    <citation type="journal article" date="2013" name="Genome Biol.">
        <title>Draft genome of the mountain pine beetle, Dendroctonus ponderosae Hopkins, a major forest pest.</title>
        <authorList>
            <person name="Keeling C.I."/>
            <person name="Yuen M.M."/>
            <person name="Liao N.Y."/>
            <person name="Docking T.R."/>
            <person name="Chan S.K."/>
            <person name="Taylor G.A."/>
            <person name="Palmquist D.L."/>
            <person name="Jackman S.D."/>
            <person name="Nguyen A."/>
            <person name="Li M."/>
            <person name="Henderson H."/>
            <person name="Janes J.K."/>
            <person name="Zhao Y."/>
            <person name="Pandoh P."/>
            <person name="Moore R."/>
            <person name="Sperling F.A."/>
            <person name="Huber D.P."/>
            <person name="Birol I."/>
            <person name="Jones S.J."/>
            <person name="Bohlmann J."/>
        </authorList>
    </citation>
    <scope>NUCLEOTIDE SEQUENCE</scope>
</reference>
<keyword evidence="3 8" id="KW-0812">Transmembrane</keyword>
<protein>
    <recommendedName>
        <fullName evidence="8">Gustatory receptor</fullName>
    </recommendedName>
</protein>
<comment type="subcellular location">
    <subcellularLocation>
        <location evidence="1 8">Cell membrane</location>
        <topology evidence="1 8">Multi-pass membrane protein</topology>
    </subcellularLocation>
</comment>
<dbReference type="GO" id="GO:0043025">
    <property type="term" value="C:neuronal cell body"/>
    <property type="evidence" value="ECO:0007669"/>
    <property type="project" value="TreeGrafter"/>
</dbReference>
<keyword evidence="4 8" id="KW-1133">Transmembrane helix</keyword>
<evidence type="ECO:0000313" key="9">
    <source>
        <dbReference type="EnsemblMetazoa" id="XP_019760873.1"/>
    </source>
</evidence>
<dbReference type="CTD" id="115885764"/>
<keyword evidence="5 8" id="KW-0472">Membrane</keyword>
<reference evidence="9" key="2">
    <citation type="submission" date="2024-08" db="UniProtKB">
        <authorList>
            <consortium name="EnsemblMetazoa"/>
        </authorList>
    </citation>
    <scope>IDENTIFICATION</scope>
</reference>
<evidence type="ECO:0000256" key="7">
    <source>
        <dbReference type="ARBA" id="ARBA00023224"/>
    </source>
</evidence>
<feature type="transmembrane region" description="Helical" evidence="8">
    <location>
        <begin position="131"/>
        <end position="155"/>
    </location>
</feature>
<dbReference type="KEGG" id="dpa:109538187"/>
<evidence type="ECO:0000256" key="3">
    <source>
        <dbReference type="ARBA" id="ARBA00022692"/>
    </source>
</evidence>
<evidence type="ECO:0000256" key="2">
    <source>
        <dbReference type="ARBA" id="ARBA00022475"/>
    </source>
</evidence>
<evidence type="ECO:0000256" key="1">
    <source>
        <dbReference type="ARBA" id="ARBA00004651"/>
    </source>
</evidence>
<evidence type="ECO:0000256" key="4">
    <source>
        <dbReference type="ARBA" id="ARBA00022989"/>
    </source>
</evidence>
<dbReference type="GO" id="GO:0030425">
    <property type="term" value="C:dendrite"/>
    <property type="evidence" value="ECO:0007669"/>
    <property type="project" value="TreeGrafter"/>
</dbReference>
<proteinExistence type="inferred from homology"/>
<evidence type="ECO:0000256" key="5">
    <source>
        <dbReference type="ARBA" id="ARBA00023136"/>
    </source>
</evidence>
<dbReference type="GO" id="GO:0007165">
    <property type="term" value="P:signal transduction"/>
    <property type="evidence" value="ECO:0007669"/>
    <property type="project" value="UniProtKB-KW"/>
</dbReference>
<feature type="transmembrane region" description="Helical" evidence="8">
    <location>
        <begin position="403"/>
        <end position="421"/>
    </location>
</feature>
<comment type="similarity">
    <text evidence="8">Belongs to the insect chemoreceptor superfamily. Gustatory receptor (GR) family.</text>
</comment>
<name>A0AAR5PIK4_DENPD</name>
<dbReference type="RefSeq" id="XP_019760873.1">
    <property type="nucleotide sequence ID" value="XM_019905314.2"/>
</dbReference>
<keyword evidence="10" id="KW-1185">Reference proteome</keyword>
<comment type="function">
    <text evidence="8">Gustatory receptor which mediates acceptance or avoidance behavior, depending on its substrates.</text>
</comment>
<feature type="transmembrane region" description="Helical" evidence="8">
    <location>
        <begin position="184"/>
        <end position="207"/>
    </location>
</feature>
<feature type="transmembrane region" description="Helical" evidence="8">
    <location>
        <begin position="219"/>
        <end position="238"/>
    </location>
</feature>
<accession>A0AAR5PIK4</accession>
<dbReference type="PANTHER" id="PTHR21143:SF129">
    <property type="entry name" value="GUSTATORY RECEPTOR"/>
    <property type="match status" value="1"/>
</dbReference>
<evidence type="ECO:0000313" key="10">
    <source>
        <dbReference type="Proteomes" id="UP000019118"/>
    </source>
</evidence>
<dbReference type="AlphaFoldDB" id="A0AAR5PIK4"/>
<feature type="transmembrane region" description="Helical" evidence="8">
    <location>
        <begin position="292"/>
        <end position="311"/>
    </location>
</feature>
<dbReference type="Pfam" id="PF08395">
    <property type="entry name" value="7tm_7"/>
    <property type="match status" value="1"/>
</dbReference>
<keyword evidence="6 8" id="KW-0675">Receptor</keyword>
<dbReference type="Proteomes" id="UP000019118">
    <property type="component" value="Unassembled WGS sequence"/>
</dbReference>
<feature type="transmembrane region" description="Helical" evidence="8">
    <location>
        <begin position="97"/>
        <end position="115"/>
    </location>
</feature>
<dbReference type="GO" id="GO:0050909">
    <property type="term" value="P:sensory perception of taste"/>
    <property type="evidence" value="ECO:0007669"/>
    <property type="project" value="InterPro"/>
</dbReference>
<keyword evidence="2 8" id="KW-1003">Cell membrane</keyword>
<keyword evidence="7 8" id="KW-0807">Transducer</keyword>
<feature type="transmembrane region" description="Helical" evidence="8">
    <location>
        <begin position="326"/>
        <end position="343"/>
    </location>
</feature>
<dbReference type="PANTHER" id="PTHR21143">
    <property type="entry name" value="INVERTEBRATE GUSTATORY RECEPTOR"/>
    <property type="match status" value="1"/>
</dbReference>
<organism evidence="9 10">
    <name type="scientific">Dendroctonus ponderosae</name>
    <name type="common">Mountain pine beetle</name>
    <dbReference type="NCBI Taxonomy" id="77166"/>
    <lineage>
        <taxon>Eukaryota</taxon>
        <taxon>Metazoa</taxon>
        <taxon>Ecdysozoa</taxon>
        <taxon>Arthropoda</taxon>
        <taxon>Hexapoda</taxon>
        <taxon>Insecta</taxon>
        <taxon>Pterygota</taxon>
        <taxon>Neoptera</taxon>
        <taxon>Endopterygota</taxon>
        <taxon>Coleoptera</taxon>
        <taxon>Polyphaga</taxon>
        <taxon>Cucujiformia</taxon>
        <taxon>Curculionidae</taxon>
        <taxon>Scolytinae</taxon>
        <taxon>Dendroctonus</taxon>
    </lineage>
</organism>
<dbReference type="EnsemblMetazoa" id="XM_019905314.1">
    <property type="protein sequence ID" value="XP_019760873.1"/>
    <property type="gene ID" value="LOC109538187"/>
</dbReference>